<evidence type="ECO:0000313" key="1">
    <source>
        <dbReference type="EMBL" id="PPQ77633.1"/>
    </source>
</evidence>
<dbReference type="InParanoid" id="A0A409WGK6"/>
<dbReference type="Proteomes" id="UP000284706">
    <property type="component" value="Unassembled WGS sequence"/>
</dbReference>
<gene>
    <name evidence="1" type="ORF">CVT26_005414</name>
</gene>
<comment type="caution">
    <text evidence="1">The sequence shown here is derived from an EMBL/GenBank/DDBJ whole genome shotgun (WGS) entry which is preliminary data.</text>
</comment>
<proteinExistence type="predicted"/>
<dbReference type="AlphaFoldDB" id="A0A409WGK6"/>
<accession>A0A409WGK6</accession>
<sequence length="199" mass="22595">MPFLCGLLCSSFVARRQPPDIGNLGMQTDNQSTILFLARRFREAVEDFSSNGAFLPIVFDAGFESFMVESISGGKSWESFAAAAREKKIFVRELPPSDVPEEDNAKFAAHSAVIKDILEHLEKTPAHLDLESGHEKEELLVQIRSHLNLLRAIVDHAWQLHKTEQRRKFFFLSLKHMFPPELMGEGGLPTHRLDHMDKI</sequence>
<name>A0A409WGK6_9AGAR</name>
<organism evidence="1 2">
    <name type="scientific">Gymnopilus dilepis</name>
    <dbReference type="NCBI Taxonomy" id="231916"/>
    <lineage>
        <taxon>Eukaryota</taxon>
        <taxon>Fungi</taxon>
        <taxon>Dikarya</taxon>
        <taxon>Basidiomycota</taxon>
        <taxon>Agaricomycotina</taxon>
        <taxon>Agaricomycetes</taxon>
        <taxon>Agaricomycetidae</taxon>
        <taxon>Agaricales</taxon>
        <taxon>Agaricineae</taxon>
        <taxon>Hymenogastraceae</taxon>
        <taxon>Gymnopilus</taxon>
    </lineage>
</organism>
<protein>
    <submittedName>
        <fullName evidence="1">Uncharacterized protein</fullName>
    </submittedName>
</protein>
<dbReference type="EMBL" id="NHYE01005077">
    <property type="protein sequence ID" value="PPQ77633.1"/>
    <property type="molecule type" value="Genomic_DNA"/>
</dbReference>
<keyword evidence="2" id="KW-1185">Reference proteome</keyword>
<reference evidence="1 2" key="1">
    <citation type="journal article" date="2018" name="Evol. Lett.">
        <title>Horizontal gene cluster transfer increased hallucinogenic mushroom diversity.</title>
        <authorList>
            <person name="Reynolds H.T."/>
            <person name="Vijayakumar V."/>
            <person name="Gluck-Thaler E."/>
            <person name="Korotkin H.B."/>
            <person name="Matheny P.B."/>
            <person name="Slot J.C."/>
        </authorList>
    </citation>
    <scope>NUCLEOTIDE SEQUENCE [LARGE SCALE GENOMIC DNA]</scope>
    <source>
        <strain evidence="1 2">SRW20</strain>
    </source>
</reference>
<evidence type="ECO:0000313" key="2">
    <source>
        <dbReference type="Proteomes" id="UP000284706"/>
    </source>
</evidence>